<dbReference type="Pfam" id="PF13812">
    <property type="entry name" value="PPR_3"/>
    <property type="match status" value="1"/>
</dbReference>
<feature type="repeat" description="PPR" evidence="3">
    <location>
        <begin position="598"/>
        <end position="632"/>
    </location>
</feature>
<dbReference type="NCBIfam" id="TIGR00756">
    <property type="entry name" value="PPR"/>
    <property type="match status" value="12"/>
</dbReference>
<dbReference type="InterPro" id="IPR011990">
    <property type="entry name" value="TPR-like_helical_dom_sf"/>
</dbReference>
<evidence type="ECO:0000256" key="1">
    <source>
        <dbReference type="ARBA" id="ARBA00007626"/>
    </source>
</evidence>
<dbReference type="PANTHER" id="PTHR46128:SF224">
    <property type="entry name" value="PENTACOTRIPEPTIDE-REPEAT REGION OF PRORP DOMAIN-CONTAINING PROTEIN"/>
    <property type="match status" value="1"/>
</dbReference>
<keyword evidence="6" id="KW-1185">Reference proteome</keyword>
<proteinExistence type="inferred from homology"/>
<gene>
    <name evidence="5" type="ORF">VNO78_04005</name>
</gene>
<comment type="caution">
    <text evidence="5">The sequence shown here is derived from an EMBL/GenBank/DDBJ whole genome shotgun (WGS) entry which is preliminary data.</text>
</comment>
<organism evidence="5 6">
    <name type="scientific">Psophocarpus tetragonolobus</name>
    <name type="common">Winged bean</name>
    <name type="synonym">Dolichos tetragonolobus</name>
    <dbReference type="NCBI Taxonomy" id="3891"/>
    <lineage>
        <taxon>Eukaryota</taxon>
        <taxon>Viridiplantae</taxon>
        <taxon>Streptophyta</taxon>
        <taxon>Embryophyta</taxon>
        <taxon>Tracheophyta</taxon>
        <taxon>Spermatophyta</taxon>
        <taxon>Magnoliopsida</taxon>
        <taxon>eudicotyledons</taxon>
        <taxon>Gunneridae</taxon>
        <taxon>Pentapetalae</taxon>
        <taxon>rosids</taxon>
        <taxon>fabids</taxon>
        <taxon>Fabales</taxon>
        <taxon>Fabaceae</taxon>
        <taxon>Papilionoideae</taxon>
        <taxon>50 kb inversion clade</taxon>
        <taxon>NPAAA clade</taxon>
        <taxon>indigoferoid/millettioid clade</taxon>
        <taxon>Phaseoleae</taxon>
        <taxon>Psophocarpus</taxon>
    </lineage>
</organism>
<dbReference type="Pfam" id="PF24118">
    <property type="entry name" value="DUF7392"/>
    <property type="match status" value="1"/>
</dbReference>
<evidence type="ECO:0000256" key="3">
    <source>
        <dbReference type="PROSITE-ProRule" id="PRU00708"/>
    </source>
</evidence>
<evidence type="ECO:0000256" key="2">
    <source>
        <dbReference type="ARBA" id="ARBA00022737"/>
    </source>
</evidence>
<evidence type="ECO:0000259" key="4">
    <source>
        <dbReference type="Pfam" id="PF24118"/>
    </source>
</evidence>
<sequence length="1016" mass="114932">MACSVPFSNKNLDISFFGFKPTIVIIDDLVHGLKQFSLTTESLGCVQSSIFRSIHGNMIIWYGAWQRRSSKEKEELTSTLTSMLSNISSMAVLIEHSFLEAYGGESRDGSSTAKFSTGDIISLNSAVTTTNDLNDLCYAVLAILRSRFAKMEGITAGLCFKGQGKPRVVCIHVWKSLHFCYSWILNYDHIKWMMPYLERFSIDMKYDIFRVVYVSGDNVVDLNYTSAHQMLENGKESRQGQLFGKDGLVVLIRDCSIQGTFSSNSMSLPIFNHYLRAKLLASHLHPNSIASASSYSTSNLREVRNFSVAFQKTFTFTPCVVHSDDESLEFISSFHGSNHKHTQSVAKVDIGDCEFRHPLVREVCRLITLSPAWNPNFEGHLRHLLRSLKPPLVCAVLRSQADERVALNFFYWADRQWRYRHHTVVYYTMLDVLSKTKLCQGARRVLRLMTRRGIPCSPEAFGYVILSYSRAGKLRNALRVLTLMQKAGVQPNLSICNTTIYVLVKGGKLEKALRFLEIMHVSGIKPDIVTYNCLIKGYCDLNRIEDALEFIAGMPSKGCPPDKVSYYTVMGFLCKEKKIDQVKRLLENMVQDSNLIPDQVTYNTLIHMLSKHGHADYALAFLKEAEDKGFHVDKVGCSAIVHSFCQIGRMDDAKSLVIDMHSRGCDPDVVTYTAIVDGFCRLGRIDEAKKMLQQMYKHGCIPNTVSYTALLNGLCHNGKSLEAREMINVSEEHWWTPNAITYSVVMHGLRREGKLAEACDLTREMVEKGFFPTPVEINLLIQSLCQNQKVLEAKIYLEECLNKGCAINVVNFTTVIHGFCQIGDMEGALSVLDDMYLSNKHPDAVTYTTLFDALGKKGRLDEAAELIVKMLSKGLDPTPVTYRSVIHRHCQWDRVDDMLNLLEKMLARQPFKTAYNQVIEKLCDFGNLEEAEKLLGKVLRTASKLDANTCHVLMVSYLKKEIALSAYKVACQMFRRNLIPDLKLCEKVSKKLVLDGQLVEADDLMLRFVERGIQQK</sequence>
<feature type="repeat" description="PPR" evidence="3">
    <location>
        <begin position="703"/>
        <end position="737"/>
    </location>
</feature>
<dbReference type="Pfam" id="PF13041">
    <property type="entry name" value="PPR_2"/>
    <property type="match status" value="5"/>
</dbReference>
<dbReference type="InterPro" id="IPR050872">
    <property type="entry name" value="PPR_P_subfamily"/>
</dbReference>
<feature type="domain" description="DUF7392" evidence="4">
    <location>
        <begin position="97"/>
        <end position="209"/>
    </location>
</feature>
<evidence type="ECO:0000313" key="5">
    <source>
        <dbReference type="EMBL" id="KAK7412541.1"/>
    </source>
</evidence>
<feature type="repeat" description="PPR" evidence="3">
    <location>
        <begin position="492"/>
        <end position="526"/>
    </location>
</feature>
<dbReference type="Proteomes" id="UP001386955">
    <property type="component" value="Unassembled WGS sequence"/>
</dbReference>
<accession>A0AAN9TEA9</accession>
<dbReference type="InterPro" id="IPR002885">
    <property type="entry name" value="PPR_rpt"/>
</dbReference>
<feature type="repeat" description="PPR" evidence="3">
    <location>
        <begin position="808"/>
        <end position="842"/>
    </location>
</feature>
<protein>
    <recommendedName>
        <fullName evidence="4">DUF7392 domain-containing protein</fullName>
    </recommendedName>
</protein>
<feature type="repeat" description="PPR" evidence="3">
    <location>
        <begin position="738"/>
        <end position="772"/>
    </location>
</feature>
<dbReference type="InterPro" id="IPR055816">
    <property type="entry name" value="DUF7392"/>
</dbReference>
<keyword evidence="2" id="KW-0677">Repeat</keyword>
<feature type="repeat" description="PPR" evidence="3">
    <location>
        <begin position="843"/>
        <end position="877"/>
    </location>
</feature>
<reference evidence="5 6" key="1">
    <citation type="submission" date="2024-01" db="EMBL/GenBank/DDBJ databases">
        <title>The genomes of 5 underutilized Papilionoideae crops provide insights into root nodulation and disease resistanc.</title>
        <authorList>
            <person name="Jiang F."/>
        </authorList>
    </citation>
    <scope>NUCLEOTIDE SEQUENCE [LARGE SCALE GENOMIC DNA]</scope>
    <source>
        <strain evidence="5">DUOXIRENSHENG_FW03</strain>
        <tissue evidence="5">Leaves</tissue>
    </source>
</reference>
<dbReference type="Pfam" id="PF01535">
    <property type="entry name" value="PPR"/>
    <property type="match status" value="2"/>
</dbReference>
<feature type="repeat" description="PPR" evidence="3">
    <location>
        <begin position="668"/>
        <end position="702"/>
    </location>
</feature>
<dbReference type="PANTHER" id="PTHR46128">
    <property type="entry name" value="MITOCHONDRIAL GROUP I INTRON SPLICING FACTOR CCM1"/>
    <property type="match status" value="1"/>
</dbReference>
<evidence type="ECO:0000313" key="6">
    <source>
        <dbReference type="Proteomes" id="UP001386955"/>
    </source>
</evidence>
<dbReference type="Gene3D" id="1.25.40.10">
    <property type="entry name" value="Tetratricopeptide repeat domain"/>
    <property type="match status" value="7"/>
</dbReference>
<dbReference type="EMBL" id="JAYMYS010000001">
    <property type="protein sequence ID" value="KAK7412541.1"/>
    <property type="molecule type" value="Genomic_DNA"/>
</dbReference>
<feature type="repeat" description="PPR" evidence="3">
    <location>
        <begin position="527"/>
        <end position="561"/>
    </location>
</feature>
<comment type="similarity">
    <text evidence="1">Belongs to the PPR family. P subfamily.</text>
</comment>
<feature type="repeat" description="PPR" evidence="3">
    <location>
        <begin position="633"/>
        <end position="667"/>
    </location>
</feature>
<feature type="repeat" description="PPR" evidence="3">
    <location>
        <begin position="457"/>
        <end position="491"/>
    </location>
</feature>
<name>A0AAN9TEA9_PSOTE</name>
<dbReference type="PROSITE" id="PS51375">
    <property type="entry name" value="PPR"/>
    <property type="match status" value="10"/>
</dbReference>
<dbReference type="AlphaFoldDB" id="A0AAN9TEA9"/>